<proteinExistence type="predicted"/>
<dbReference type="PANTHER" id="PTHR48098:SF6">
    <property type="entry name" value="FERRI-BACILLIBACTIN ESTERASE BESA"/>
    <property type="match status" value="1"/>
</dbReference>
<gene>
    <name evidence="1" type="ORF">JKK62_16825</name>
</gene>
<dbReference type="AlphaFoldDB" id="A0A934WUS8"/>
<comment type="caution">
    <text evidence="1">The sequence shown here is derived from an EMBL/GenBank/DDBJ whole genome shotgun (WGS) entry which is preliminary data.</text>
</comment>
<evidence type="ECO:0000313" key="1">
    <source>
        <dbReference type="EMBL" id="MBK6090279.1"/>
    </source>
</evidence>
<dbReference type="Proteomes" id="UP000633365">
    <property type="component" value="Unassembled WGS sequence"/>
</dbReference>
<protein>
    <submittedName>
        <fullName evidence="1">Alpha/beta hydrolase</fullName>
    </submittedName>
</protein>
<dbReference type="Pfam" id="PF00756">
    <property type="entry name" value="Esterase"/>
    <property type="match status" value="1"/>
</dbReference>
<dbReference type="SUPFAM" id="SSF53474">
    <property type="entry name" value="alpha/beta-Hydrolases"/>
    <property type="match status" value="1"/>
</dbReference>
<keyword evidence="2" id="KW-1185">Reference proteome</keyword>
<dbReference type="Gene3D" id="3.40.50.1820">
    <property type="entry name" value="alpha/beta hydrolase"/>
    <property type="match status" value="1"/>
</dbReference>
<dbReference type="InterPro" id="IPR000801">
    <property type="entry name" value="Esterase-like"/>
</dbReference>
<dbReference type="InterPro" id="IPR050583">
    <property type="entry name" value="Mycobacterial_A85_antigen"/>
</dbReference>
<dbReference type="InterPro" id="IPR029058">
    <property type="entry name" value="AB_hydrolase_fold"/>
</dbReference>
<accession>A0A934WUS8</accession>
<keyword evidence="1" id="KW-0378">Hydrolase</keyword>
<sequence>MKNEELTTLKFSYPEGQERTVRVYVPAHGDDETLPVIYMTDGQNLFENEISSFGSWHTREAVAAERKSSGKAAIIVGLFNDGSPVQRTNELTPASIGKLAFPPEMPEEARRLMDPQGESFDDFVVNTVMPAVEESFPVKKGRENTAFCGSSSGGLQSFFTVLSHPDKFASAGVFSPCFMLYEGADFAGWLHGKIKTEQPPYLYLYSGGAEGLEQVICLVTDMTSKMLSSCYPADKLKTVIKREQEHCEAAWETVFADFLHDFLSLN</sequence>
<dbReference type="PANTHER" id="PTHR48098">
    <property type="entry name" value="ENTEROCHELIN ESTERASE-RELATED"/>
    <property type="match status" value="1"/>
</dbReference>
<reference evidence="1" key="1">
    <citation type="submission" date="2021-01" db="EMBL/GenBank/DDBJ databases">
        <title>Genome public.</title>
        <authorList>
            <person name="Liu C."/>
            <person name="Sun Q."/>
        </authorList>
    </citation>
    <scope>NUCLEOTIDE SEQUENCE</scope>
    <source>
        <strain evidence="1">M6</strain>
    </source>
</reference>
<dbReference type="EMBL" id="JAEQMG010000194">
    <property type="protein sequence ID" value="MBK6090279.1"/>
    <property type="molecule type" value="Genomic_DNA"/>
</dbReference>
<evidence type="ECO:0000313" key="2">
    <source>
        <dbReference type="Proteomes" id="UP000633365"/>
    </source>
</evidence>
<dbReference type="RefSeq" id="WP_201428938.1">
    <property type="nucleotide sequence ID" value="NZ_JAEQMG010000194.1"/>
</dbReference>
<name>A0A934WUS8_9FIRM</name>
<organism evidence="1 2">
    <name type="scientific">Ruminococcus difficilis</name>
    <dbReference type="NCBI Taxonomy" id="2763069"/>
    <lineage>
        <taxon>Bacteria</taxon>
        <taxon>Bacillati</taxon>
        <taxon>Bacillota</taxon>
        <taxon>Clostridia</taxon>
        <taxon>Eubacteriales</taxon>
        <taxon>Oscillospiraceae</taxon>
        <taxon>Ruminococcus</taxon>
    </lineage>
</organism>
<dbReference type="GO" id="GO:0016787">
    <property type="term" value="F:hydrolase activity"/>
    <property type="evidence" value="ECO:0007669"/>
    <property type="project" value="UniProtKB-KW"/>
</dbReference>